<keyword evidence="2" id="KW-0732">Signal</keyword>
<dbReference type="Gene3D" id="1.20.120.1490">
    <property type="match status" value="1"/>
</dbReference>
<name>A0ABS8NC34_9BACT</name>
<evidence type="ECO:0000256" key="2">
    <source>
        <dbReference type="SAM" id="SignalP"/>
    </source>
</evidence>
<dbReference type="RefSeq" id="WP_230270773.1">
    <property type="nucleotide sequence ID" value="NZ_JAJKFW010000003.1"/>
</dbReference>
<organism evidence="3 4">
    <name type="scientific">Rhodopirellula halodulae</name>
    <dbReference type="NCBI Taxonomy" id="2894198"/>
    <lineage>
        <taxon>Bacteria</taxon>
        <taxon>Pseudomonadati</taxon>
        <taxon>Planctomycetota</taxon>
        <taxon>Planctomycetia</taxon>
        <taxon>Pirellulales</taxon>
        <taxon>Pirellulaceae</taxon>
        <taxon>Rhodopirellula</taxon>
    </lineage>
</organism>
<sequence length="178" mass="19713">MKPLFSLALVVCFACPVLADDEAATKKKRAGNRQAGGWMARNVEKSLEAVELTDEQKEKLADAKKQFTSELKELREAGLTQELMKKRMEAQKAARESGLKGKELAAKLKEDFSEDEQALFAKQQKAVAAMRKSVAGMLTPEQMEKLPEQARKQFTAAKQRGEGKGKKNGKGKKKTQEA</sequence>
<feature type="region of interest" description="Disordered" evidence="1">
    <location>
        <begin position="138"/>
        <end position="178"/>
    </location>
</feature>
<protein>
    <recommendedName>
        <fullName evidence="5">LTXXQ motif protein</fullName>
    </recommendedName>
</protein>
<evidence type="ECO:0008006" key="5">
    <source>
        <dbReference type="Google" id="ProtNLM"/>
    </source>
</evidence>
<dbReference type="EMBL" id="JAJKFW010000003">
    <property type="protein sequence ID" value="MCC9640974.1"/>
    <property type="molecule type" value="Genomic_DNA"/>
</dbReference>
<comment type="caution">
    <text evidence="3">The sequence shown here is derived from an EMBL/GenBank/DDBJ whole genome shotgun (WGS) entry which is preliminary data.</text>
</comment>
<feature type="chain" id="PRO_5046426916" description="LTXXQ motif protein" evidence="2">
    <location>
        <begin position="20"/>
        <end position="178"/>
    </location>
</feature>
<keyword evidence="4" id="KW-1185">Reference proteome</keyword>
<evidence type="ECO:0000313" key="4">
    <source>
        <dbReference type="Proteomes" id="UP001430306"/>
    </source>
</evidence>
<evidence type="ECO:0000313" key="3">
    <source>
        <dbReference type="EMBL" id="MCC9640974.1"/>
    </source>
</evidence>
<feature type="compositionally biased region" description="Basic residues" evidence="1">
    <location>
        <begin position="166"/>
        <end position="178"/>
    </location>
</feature>
<proteinExistence type="predicted"/>
<gene>
    <name evidence="3" type="ORF">LOC71_01720</name>
</gene>
<feature type="signal peptide" evidence="2">
    <location>
        <begin position="1"/>
        <end position="19"/>
    </location>
</feature>
<feature type="compositionally biased region" description="Basic and acidic residues" evidence="1">
    <location>
        <begin position="142"/>
        <end position="151"/>
    </location>
</feature>
<reference evidence="3" key="1">
    <citation type="submission" date="2021-11" db="EMBL/GenBank/DDBJ databases">
        <title>Genome sequence.</title>
        <authorList>
            <person name="Sun Q."/>
        </authorList>
    </citation>
    <scope>NUCLEOTIDE SEQUENCE</scope>
    <source>
        <strain evidence="3">JC740</strain>
    </source>
</reference>
<accession>A0ABS8NC34</accession>
<dbReference type="Proteomes" id="UP001430306">
    <property type="component" value="Unassembled WGS sequence"/>
</dbReference>
<evidence type="ECO:0000256" key="1">
    <source>
        <dbReference type="SAM" id="MobiDB-lite"/>
    </source>
</evidence>